<reference evidence="3 4" key="1">
    <citation type="submission" date="2020-08" db="EMBL/GenBank/DDBJ databases">
        <title>Description of novel Pseudomonas species.</title>
        <authorList>
            <person name="Duman M."/>
            <person name="Mulet M."/>
            <person name="Altun S."/>
            <person name="Saticioglu I.B."/>
            <person name="Lalucat J."/>
            <person name="Garcia-Valdes E."/>
        </authorList>
    </citation>
    <scope>NUCLEOTIDE SEQUENCE [LARGE SCALE GENOMIC DNA]</scope>
    <source>
        <strain evidence="3 4">P155</strain>
    </source>
</reference>
<evidence type="ECO:0000256" key="1">
    <source>
        <dbReference type="SAM" id="MobiDB-lite"/>
    </source>
</evidence>
<feature type="region of interest" description="Disordered" evidence="1">
    <location>
        <begin position="78"/>
        <end position="100"/>
    </location>
</feature>
<evidence type="ECO:0000259" key="2">
    <source>
        <dbReference type="Pfam" id="PF10145"/>
    </source>
</evidence>
<feature type="domain" description="Phage tail tape measure protein" evidence="2">
    <location>
        <begin position="170"/>
        <end position="354"/>
    </location>
</feature>
<sequence length="658" mass="67658">MAESKYAPMNADEHSAAAPGNISLNMAAVSSGTGAIGREQISSLSQALITASIKIGSLTAAIDSLRLALSSLRSISLNSNAKSESPREPTTSGEASERAKVPESLKPAIDFYTAAAEFGSAAQLPPKQSNEMALSSLIMATKPLVAAGGTSGLELLKVATLAADAGVGNELTNASDKPFELLNFASDAAIVASAFKVPATEVAEMMAVWRTSMKLTRDQAFDLADATNQLGKMPGGAKPADIGAVLKQSGDAAIAAGLQPEQAAALSAALLNSGTKQDDASEALKRISHALDKGDNASATERGAWKQLGLDPAVVTAAMHDPDKQSAQGAILSVLAALNAKPAEQRAQLAQTLFADGGNAVQLLSQNLGDVNQAFTQVKDKDQYATSKVGDQSSVRQSALMLSNTPQGQWNAQNARSERLAIASANAVSPSPEVLSVAGASLDRMSEFAEAHPTTAAVIITVGTALKKIFDLLLDTAVEEGKERLGKRIPGGAPGNPPDLSSTGDSAVQLPTDAPVVEIASLAPAAAREMDIGEPSFLLNTPRLGPPSVALETIAQVAPASDRDAGAALSDRLVFFAPDTLSAPGQVSKDLASAQAANQHVTYAPSVQVYCSDPGSSENIGLLVTQHLRSQFDSQFTPLMTSNPLATRRDAALTDGVA</sequence>
<name>A0ABS0BEZ0_9PSED</name>
<comment type="caution">
    <text evidence="3">The sequence shown here is derived from an EMBL/GenBank/DDBJ whole genome shotgun (WGS) entry which is preliminary data.</text>
</comment>
<accession>A0ABS0BEZ0</accession>
<protein>
    <submittedName>
        <fullName evidence="3">Phage tail tape measure protein</fullName>
    </submittedName>
</protein>
<dbReference type="EMBL" id="JACOPX010000004">
    <property type="protein sequence ID" value="MBF6033032.1"/>
    <property type="molecule type" value="Genomic_DNA"/>
</dbReference>
<dbReference type="Pfam" id="PF10145">
    <property type="entry name" value="PhageMin_Tail"/>
    <property type="match status" value="1"/>
</dbReference>
<gene>
    <name evidence="3" type="ORF">H8F23_07205</name>
</gene>
<organism evidence="3 4">
    <name type="scientific">Pseudomonas neuropathica</name>
    <dbReference type="NCBI Taxonomy" id="2730425"/>
    <lineage>
        <taxon>Bacteria</taxon>
        <taxon>Pseudomonadati</taxon>
        <taxon>Pseudomonadota</taxon>
        <taxon>Gammaproteobacteria</taxon>
        <taxon>Pseudomonadales</taxon>
        <taxon>Pseudomonadaceae</taxon>
        <taxon>Pseudomonas</taxon>
    </lineage>
</organism>
<proteinExistence type="predicted"/>
<dbReference type="Proteomes" id="UP000722111">
    <property type="component" value="Unassembled WGS sequence"/>
</dbReference>
<dbReference type="InterPro" id="IPR010090">
    <property type="entry name" value="Phage_tape_meas"/>
</dbReference>
<dbReference type="RefSeq" id="WP_194933882.1">
    <property type="nucleotide sequence ID" value="NZ_JACOPX010000004.1"/>
</dbReference>
<feature type="region of interest" description="Disordered" evidence="1">
    <location>
        <begin position="485"/>
        <end position="506"/>
    </location>
</feature>
<dbReference type="NCBIfam" id="TIGR01760">
    <property type="entry name" value="tape_meas_TP901"/>
    <property type="match status" value="1"/>
</dbReference>
<keyword evidence="4" id="KW-1185">Reference proteome</keyword>
<evidence type="ECO:0000313" key="4">
    <source>
        <dbReference type="Proteomes" id="UP000722111"/>
    </source>
</evidence>
<evidence type="ECO:0000313" key="3">
    <source>
        <dbReference type="EMBL" id="MBF6033032.1"/>
    </source>
</evidence>